<evidence type="ECO:0000256" key="10">
    <source>
        <dbReference type="ARBA" id="ARBA00022842"/>
    </source>
</evidence>
<evidence type="ECO:0000256" key="9">
    <source>
        <dbReference type="ARBA" id="ARBA00022778"/>
    </source>
</evidence>
<keyword evidence="9" id="KW-0756">Sterol biosynthesis</keyword>
<dbReference type="GO" id="GO:0004452">
    <property type="term" value="F:isopentenyl-diphosphate delta-isomerase activity"/>
    <property type="evidence" value="ECO:0007669"/>
    <property type="project" value="UniProtKB-EC"/>
</dbReference>
<keyword evidence="18" id="KW-1185">Reference proteome</keyword>
<keyword evidence="10" id="KW-0460">Magnesium</keyword>
<proteinExistence type="inferred from homology"/>
<dbReference type="Pfam" id="PF00293">
    <property type="entry name" value="NUDIX"/>
    <property type="match status" value="1"/>
</dbReference>
<evidence type="ECO:0000256" key="13">
    <source>
        <dbReference type="ARBA" id="ARBA00023229"/>
    </source>
</evidence>
<dbReference type="PROSITE" id="PS51462">
    <property type="entry name" value="NUDIX"/>
    <property type="match status" value="1"/>
</dbReference>
<comment type="caution">
    <text evidence="17">The sequence shown here is derived from an EMBL/GenBank/DDBJ whole genome shotgun (WGS) entry which is preliminary data.</text>
</comment>
<comment type="pathway">
    <text evidence="4">Isoprenoid biosynthesis; dimethylallyl diphosphate biosynthesis; dimethylallyl diphosphate from isopentenyl diphosphate: step 1/1.</text>
</comment>
<dbReference type="GO" id="GO:0006695">
    <property type="term" value="P:cholesterol biosynthetic process"/>
    <property type="evidence" value="ECO:0007669"/>
    <property type="project" value="UniProtKB-KW"/>
</dbReference>
<evidence type="ECO:0000313" key="18">
    <source>
        <dbReference type="Proteomes" id="UP000887013"/>
    </source>
</evidence>
<evidence type="ECO:0000256" key="1">
    <source>
        <dbReference type="ARBA" id="ARBA00000374"/>
    </source>
</evidence>
<gene>
    <name evidence="17" type="primary">IDI1</name>
    <name evidence="17" type="ORF">NPIL_490361</name>
</gene>
<evidence type="ECO:0000256" key="11">
    <source>
        <dbReference type="ARBA" id="ARBA00022955"/>
    </source>
</evidence>
<dbReference type="GO" id="GO:0009240">
    <property type="term" value="P:isopentenyl diphosphate biosynthetic process"/>
    <property type="evidence" value="ECO:0007669"/>
    <property type="project" value="TreeGrafter"/>
</dbReference>
<accession>A0A8X6IUL1</accession>
<name>A0A8X6IUL1_NEPPI</name>
<feature type="transmembrane region" description="Helical" evidence="15">
    <location>
        <begin position="296"/>
        <end position="317"/>
    </location>
</feature>
<evidence type="ECO:0000256" key="12">
    <source>
        <dbReference type="ARBA" id="ARBA00023098"/>
    </source>
</evidence>
<feature type="domain" description="Nudix hydrolase" evidence="16">
    <location>
        <begin position="79"/>
        <end position="229"/>
    </location>
</feature>
<comment type="function">
    <text evidence="3">Catalyzes the 1,3-allylic rearrangement of the homoallylic substrate isopentenyl (IPP) to its highly electrophilic allylic isomer, dimethylallyl diphosphate (DMAPP).</text>
</comment>
<dbReference type="EC" id="5.3.3.2" evidence="6"/>
<dbReference type="PANTHER" id="PTHR10885">
    <property type="entry name" value="ISOPENTENYL-DIPHOSPHATE DELTA-ISOMERASE"/>
    <property type="match status" value="1"/>
</dbReference>
<dbReference type="GO" id="GO:0005737">
    <property type="term" value="C:cytoplasm"/>
    <property type="evidence" value="ECO:0007669"/>
    <property type="project" value="TreeGrafter"/>
</dbReference>
<keyword evidence="8" id="KW-0479">Metal-binding</keyword>
<organism evidence="17 18">
    <name type="scientific">Nephila pilipes</name>
    <name type="common">Giant wood spider</name>
    <name type="synonym">Nephila maculata</name>
    <dbReference type="NCBI Taxonomy" id="299642"/>
    <lineage>
        <taxon>Eukaryota</taxon>
        <taxon>Metazoa</taxon>
        <taxon>Ecdysozoa</taxon>
        <taxon>Arthropoda</taxon>
        <taxon>Chelicerata</taxon>
        <taxon>Arachnida</taxon>
        <taxon>Araneae</taxon>
        <taxon>Araneomorphae</taxon>
        <taxon>Entelegynae</taxon>
        <taxon>Araneoidea</taxon>
        <taxon>Nephilidae</taxon>
        <taxon>Nephila</taxon>
    </lineage>
</organism>
<dbReference type="PANTHER" id="PTHR10885:SF0">
    <property type="entry name" value="ISOPENTENYL-DIPHOSPHATE DELTA-ISOMERASE"/>
    <property type="match status" value="1"/>
</dbReference>
<evidence type="ECO:0000256" key="5">
    <source>
        <dbReference type="ARBA" id="ARBA00007579"/>
    </source>
</evidence>
<evidence type="ECO:0000256" key="2">
    <source>
        <dbReference type="ARBA" id="ARBA00001946"/>
    </source>
</evidence>
<dbReference type="AlphaFoldDB" id="A0A8X6IUL1"/>
<evidence type="ECO:0000256" key="7">
    <source>
        <dbReference type="ARBA" id="ARBA00022516"/>
    </source>
</evidence>
<dbReference type="InterPro" id="IPR015797">
    <property type="entry name" value="NUDIX_hydrolase-like_dom_sf"/>
</dbReference>
<dbReference type="InterPro" id="IPR000086">
    <property type="entry name" value="NUDIX_hydrolase_dom"/>
</dbReference>
<evidence type="ECO:0000256" key="6">
    <source>
        <dbReference type="ARBA" id="ARBA00012057"/>
    </source>
</evidence>
<evidence type="ECO:0000256" key="14">
    <source>
        <dbReference type="ARBA" id="ARBA00023235"/>
    </source>
</evidence>
<sequence>MTRFSYIVKSGLRLMQASQKMCIRSVQSSIGVKEDLSSFDPVQVKLLDEMCIAVDTNDKVLGPRTKKDCHLMENINKGLLHRAFSVFLFNTKGELLLQQRSDAKITFPGYYTNTCCSHPLYIDSELEEIKALGVKRAAQRRLNIELGIEPDSIAAPEFLYMTRIIYTAPSDEKWGEREIDYVLIVQKDVEINPNPNEVKKCVYLSQENLRDFLDGGQKKGYKITPWFNHCVIIKLSMLFNNPNETKVCNAKCWNSLCFIAFVSFIYYPDEVLIHVVAQVFTMQVFKGKCYIGLKMYITLFINHWLFGRFCIFVWYFHCRY</sequence>
<keyword evidence="7" id="KW-0444">Lipid biosynthesis</keyword>
<keyword evidence="9" id="KW-0153">Cholesterol metabolism</keyword>
<keyword evidence="14" id="KW-0413">Isomerase</keyword>
<keyword evidence="15" id="KW-0812">Transmembrane</keyword>
<dbReference type="InterPro" id="IPR011876">
    <property type="entry name" value="IsopentenylPP_isomerase_typ1"/>
</dbReference>
<protein>
    <recommendedName>
        <fullName evidence="6">isopentenyl-diphosphate Delta-isomerase</fullName>
        <ecNumber evidence="6">5.3.3.2</ecNumber>
    </recommendedName>
</protein>
<dbReference type="Gene3D" id="3.90.79.10">
    <property type="entry name" value="Nucleoside Triphosphate Pyrophosphohydrolase"/>
    <property type="match status" value="1"/>
</dbReference>
<keyword evidence="13" id="KW-0414">Isoprene biosynthesis</keyword>
<dbReference type="SUPFAM" id="SSF55811">
    <property type="entry name" value="Nudix"/>
    <property type="match status" value="1"/>
</dbReference>
<dbReference type="OrthoDB" id="510307at2759"/>
<keyword evidence="11" id="KW-0752">Steroid biosynthesis</keyword>
<evidence type="ECO:0000256" key="15">
    <source>
        <dbReference type="SAM" id="Phobius"/>
    </source>
</evidence>
<keyword evidence="15" id="KW-0472">Membrane</keyword>
<reference evidence="17" key="1">
    <citation type="submission" date="2020-08" db="EMBL/GenBank/DDBJ databases">
        <title>Multicomponent nature underlies the extraordinary mechanical properties of spider dragline silk.</title>
        <authorList>
            <person name="Kono N."/>
            <person name="Nakamura H."/>
            <person name="Mori M."/>
            <person name="Yoshida Y."/>
            <person name="Ohtoshi R."/>
            <person name="Malay A.D."/>
            <person name="Moran D.A.P."/>
            <person name="Tomita M."/>
            <person name="Numata K."/>
            <person name="Arakawa K."/>
        </authorList>
    </citation>
    <scope>NUCLEOTIDE SEQUENCE</scope>
</reference>
<comment type="cofactor">
    <cofactor evidence="2">
        <name>Mg(2+)</name>
        <dbReference type="ChEBI" id="CHEBI:18420"/>
    </cofactor>
</comment>
<comment type="similarity">
    <text evidence="5">Belongs to the IPP isomerase type 1 family.</text>
</comment>
<keyword evidence="9" id="KW-1207">Sterol metabolism</keyword>
<evidence type="ECO:0000313" key="17">
    <source>
        <dbReference type="EMBL" id="GFS61324.1"/>
    </source>
</evidence>
<evidence type="ECO:0000256" key="3">
    <source>
        <dbReference type="ARBA" id="ARBA00003951"/>
    </source>
</evidence>
<dbReference type="Proteomes" id="UP000887013">
    <property type="component" value="Unassembled WGS sequence"/>
</dbReference>
<dbReference type="GO" id="GO:0046872">
    <property type="term" value="F:metal ion binding"/>
    <property type="evidence" value="ECO:0007669"/>
    <property type="project" value="UniProtKB-KW"/>
</dbReference>
<keyword evidence="12" id="KW-0443">Lipid metabolism</keyword>
<keyword evidence="9" id="KW-0753">Steroid metabolism</keyword>
<evidence type="ECO:0000256" key="8">
    <source>
        <dbReference type="ARBA" id="ARBA00022723"/>
    </source>
</evidence>
<dbReference type="EMBL" id="BMAW01047527">
    <property type="protein sequence ID" value="GFS61324.1"/>
    <property type="molecule type" value="Genomic_DNA"/>
</dbReference>
<keyword evidence="15" id="KW-1133">Transmembrane helix</keyword>
<dbReference type="NCBIfam" id="TIGR02150">
    <property type="entry name" value="IPP_isom_1"/>
    <property type="match status" value="1"/>
</dbReference>
<comment type="catalytic activity">
    <reaction evidence="1">
        <text>isopentenyl diphosphate = dimethylallyl diphosphate</text>
        <dbReference type="Rhea" id="RHEA:23284"/>
        <dbReference type="ChEBI" id="CHEBI:57623"/>
        <dbReference type="ChEBI" id="CHEBI:128769"/>
        <dbReference type="EC" id="5.3.3.2"/>
    </reaction>
</comment>
<dbReference type="CDD" id="cd02885">
    <property type="entry name" value="NUDIX_IPP_Isomerase"/>
    <property type="match status" value="1"/>
</dbReference>
<keyword evidence="9" id="KW-0152">Cholesterol biosynthesis</keyword>
<evidence type="ECO:0000256" key="4">
    <source>
        <dbReference type="ARBA" id="ARBA00004826"/>
    </source>
</evidence>
<dbReference type="FunFam" id="3.90.79.10:FF:000012">
    <property type="entry name" value="Isopentenyl-diphosphate Delta-isomerase 1"/>
    <property type="match status" value="1"/>
</dbReference>
<evidence type="ECO:0000259" key="16">
    <source>
        <dbReference type="PROSITE" id="PS51462"/>
    </source>
</evidence>